<evidence type="ECO:0000313" key="2">
    <source>
        <dbReference type="Proteomes" id="UP001163719"/>
    </source>
</evidence>
<reference evidence="1" key="1">
    <citation type="submission" date="2022-10" db="EMBL/GenBank/DDBJ databases">
        <title>Chryseobacterium babae sp. nov. isolated from the gut of the beetle Oryctes rhinoceros, and Chryseobacterium kimseyorum sp. nov., isolated from a stick insect rearing cage.</title>
        <authorList>
            <person name="Shelomi M."/>
            <person name="Han C.-J."/>
            <person name="Chen W.-M."/>
            <person name="Chen H.-K."/>
            <person name="Liaw S.-J."/>
            <person name="Muhle E."/>
            <person name="Clermont D."/>
        </authorList>
    </citation>
    <scope>NUCLEOTIDE SEQUENCE</scope>
    <source>
        <strain evidence="1">WLa1L2M3</strain>
    </source>
</reference>
<organism evidence="1 2">
    <name type="scientific">Chryseobacterium oryctis</name>
    <dbReference type="NCBI Taxonomy" id="2952618"/>
    <lineage>
        <taxon>Bacteria</taxon>
        <taxon>Pseudomonadati</taxon>
        <taxon>Bacteroidota</taxon>
        <taxon>Flavobacteriia</taxon>
        <taxon>Flavobacteriales</taxon>
        <taxon>Weeksellaceae</taxon>
        <taxon>Chryseobacterium group</taxon>
        <taxon>Chryseobacterium</taxon>
    </lineage>
</organism>
<dbReference type="RefSeq" id="WP_264742772.1">
    <property type="nucleotide sequence ID" value="NZ_JAPDHV010000002.1"/>
</dbReference>
<gene>
    <name evidence="1" type="ORF">OH806_06050</name>
</gene>
<comment type="caution">
    <text evidence="1">The sequence shown here is derived from an EMBL/GenBank/DDBJ whole genome shotgun (WGS) entry which is preliminary data.</text>
</comment>
<dbReference type="SUPFAM" id="SSF48295">
    <property type="entry name" value="TrpR-like"/>
    <property type="match status" value="1"/>
</dbReference>
<accession>A0ABT3HM21</accession>
<proteinExistence type="predicted"/>
<dbReference type="InterPro" id="IPR010921">
    <property type="entry name" value="Trp_repressor/repl_initiator"/>
</dbReference>
<sequence>MNTIKNRPNYQKIYHDMIMKKFPDQMDNFKTLLGQENLSTLTILKINDKLFGMKNRESYLQNTKLASYTKSDILQMLDYQRKNQLNNTQLANHFGLSRNTVGKWKKRFLI</sequence>
<keyword evidence="2" id="KW-1185">Reference proteome</keyword>
<dbReference type="Proteomes" id="UP001163719">
    <property type="component" value="Unassembled WGS sequence"/>
</dbReference>
<dbReference type="Gene3D" id="1.10.10.60">
    <property type="entry name" value="Homeodomain-like"/>
    <property type="match status" value="1"/>
</dbReference>
<protein>
    <submittedName>
        <fullName evidence="1">Helix-turn-helix domain-containing protein</fullName>
    </submittedName>
</protein>
<dbReference type="EMBL" id="JAPDHV010000002">
    <property type="protein sequence ID" value="MCW3160827.1"/>
    <property type="molecule type" value="Genomic_DNA"/>
</dbReference>
<name>A0ABT3HM21_9FLAO</name>
<evidence type="ECO:0000313" key="1">
    <source>
        <dbReference type="EMBL" id="MCW3160827.1"/>
    </source>
</evidence>